<keyword evidence="2" id="KW-1185">Reference proteome</keyword>
<dbReference type="Proteomes" id="UP000541426">
    <property type="component" value="Unassembled WGS sequence"/>
</dbReference>
<dbReference type="AlphaFoldDB" id="A0A7W6GS43"/>
<evidence type="ECO:0000313" key="1">
    <source>
        <dbReference type="EMBL" id="MBB3985397.1"/>
    </source>
</evidence>
<sequence length="109" mass="12508">MPGGQASVMIVLHKVVVRVPREGQRVQPQRVDWRLSELADTGPPREKMLQVVLQYVVANRMRDITNLRLELVKKSLGNPSHRFQCRPVITPHGRKAKDLRIGRIDLKID</sequence>
<gene>
    <name evidence="1" type="ORF">GGQ68_001726</name>
</gene>
<evidence type="ECO:0000313" key="2">
    <source>
        <dbReference type="Proteomes" id="UP000541426"/>
    </source>
</evidence>
<protein>
    <submittedName>
        <fullName evidence="1">Uncharacterized protein</fullName>
    </submittedName>
</protein>
<organism evidence="1 2">
    <name type="scientific">Sagittula marina</name>
    <dbReference type="NCBI Taxonomy" id="943940"/>
    <lineage>
        <taxon>Bacteria</taxon>
        <taxon>Pseudomonadati</taxon>
        <taxon>Pseudomonadota</taxon>
        <taxon>Alphaproteobacteria</taxon>
        <taxon>Rhodobacterales</taxon>
        <taxon>Roseobacteraceae</taxon>
        <taxon>Sagittula</taxon>
    </lineage>
</organism>
<dbReference type="EMBL" id="JACIEJ010000003">
    <property type="protein sequence ID" value="MBB3985397.1"/>
    <property type="molecule type" value="Genomic_DNA"/>
</dbReference>
<name>A0A7W6GS43_9RHOB</name>
<reference evidence="1 2" key="1">
    <citation type="submission" date="2020-08" db="EMBL/GenBank/DDBJ databases">
        <title>Genomic Encyclopedia of Type Strains, Phase IV (KMG-IV): sequencing the most valuable type-strain genomes for metagenomic binning, comparative biology and taxonomic classification.</title>
        <authorList>
            <person name="Goeker M."/>
        </authorList>
    </citation>
    <scope>NUCLEOTIDE SEQUENCE [LARGE SCALE GENOMIC DNA]</scope>
    <source>
        <strain evidence="1 2">DSM 102235</strain>
    </source>
</reference>
<proteinExistence type="predicted"/>
<comment type="caution">
    <text evidence="1">The sequence shown here is derived from an EMBL/GenBank/DDBJ whole genome shotgun (WGS) entry which is preliminary data.</text>
</comment>
<accession>A0A7W6GS43</accession>